<reference evidence="7" key="2">
    <citation type="submission" date="2014-03" db="EMBL/GenBank/DDBJ databases">
        <authorList>
            <person name="Genoscope - CEA"/>
        </authorList>
    </citation>
    <scope>NUCLEOTIDE SEQUENCE</scope>
</reference>
<accession>A0A060Z543</accession>
<gene>
    <name evidence="7" type="ORF">GSONMT00023457001</name>
</gene>
<keyword evidence="3" id="KW-0175">Coiled coil</keyword>
<dbReference type="GO" id="GO:0097320">
    <property type="term" value="P:plasma membrane tubulation"/>
    <property type="evidence" value="ECO:0007669"/>
    <property type="project" value="TreeGrafter"/>
</dbReference>
<comment type="subcellular location">
    <subcellularLocation>
        <location evidence="1">Cell membrane</location>
        <topology evidence="1">Peripheral membrane protein</topology>
        <orientation evidence="1">Cytoplasmic side</orientation>
    </subcellularLocation>
</comment>
<evidence type="ECO:0000256" key="5">
    <source>
        <dbReference type="SAM" id="MobiDB-lite"/>
    </source>
</evidence>
<evidence type="ECO:0000256" key="3">
    <source>
        <dbReference type="ARBA" id="ARBA00023054"/>
    </source>
</evidence>
<evidence type="ECO:0000256" key="2">
    <source>
        <dbReference type="ARBA" id="ARBA00022443"/>
    </source>
</evidence>
<dbReference type="Gene3D" id="2.30.30.40">
    <property type="entry name" value="SH3 Domains"/>
    <property type="match status" value="1"/>
</dbReference>
<dbReference type="STRING" id="8022.A0A060Z543"/>
<feature type="region of interest" description="Disordered" evidence="5">
    <location>
        <begin position="1"/>
        <end position="59"/>
    </location>
</feature>
<organism evidence="7 8">
    <name type="scientific">Oncorhynchus mykiss</name>
    <name type="common">Rainbow trout</name>
    <name type="synonym">Salmo gairdneri</name>
    <dbReference type="NCBI Taxonomy" id="8022"/>
    <lineage>
        <taxon>Eukaryota</taxon>
        <taxon>Metazoa</taxon>
        <taxon>Chordata</taxon>
        <taxon>Craniata</taxon>
        <taxon>Vertebrata</taxon>
        <taxon>Euteleostomi</taxon>
        <taxon>Actinopterygii</taxon>
        <taxon>Neopterygii</taxon>
        <taxon>Teleostei</taxon>
        <taxon>Protacanthopterygii</taxon>
        <taxon>Salmoniformes</taxon>
        <taxon>Salmonidae</taxon>
        <taxon>Salmoninae</taxon>
        <taxon>Oncorhynchus</taxon>
    </lineage>
</organism>
<dbReference type="PROSITE" id="PS50002">
    <property type="entry name" value="SH3"/>
    <property type="match status" value="1"/>
</dbReference>
<keyword evidence="2 4" id="KW-0728">SH3 domain</keyword>
<dbReference type="PANTHER" id="PTHR23065">
    <property type="entry name" value="PROLINE-SERINE-THREONINE PHOSPHATASE INTERACTING PROTEIN 1"/>
    <property type="match status" value="1"/>
</dbReference>
<reference evidence="7" key="1">
    <citation type="journal article" date="2014" name="Nat. Commun.">
        <title>The rainbow trout genome provides novel insights into evolution after whole-genome duplication in vertebrates.</title>
        <authorList>
            <person name="Berthelot C."/>
            <person name="Brunet F."/>
            <person name="Chalopin D."/>
            <person name="Juanchich A."/>
            <person name="Bernard M."/>
            <person name="Noel B."/>
            <person name="Bento P."/>
            <person name="Da Silva C."/>
            <person name="Labadie K."/>
            <person name="Alberti A."/>
            <person name="Aury J.M."/>
            <person name="Louis A."/>
            <person name="Dehais P."/>
            <person name="Bardou P."/>
            <person name="Montfort J."/>
            <person name="Klopp C."/>
            <person name="Cabau C."/>
            <person name="Gaspin C."/>
            <person name="Thorgaard G.H."/>
            <person name="Boussaha M."/>
            <person name="Quillet E."/>
            <person name="Guyomard R."/>
            <person name="Galiana D."/>
            <person name="Bobe J."/>
            <person name="Volff J.N."/>
            <person name="Genet C."/>
            <person name="Wincker P."/>
            <person name="Jaillon O."/>
            <person name="Roest Crollius H."/>
            <person name="Guiguen Y."/>
        </authorList>
    </citation>
    <scope>NUCLEOTIDE SEQUENCE [LARGE SCALE GENOMIC DNA]</scope>
</reference>
<dbReference type="SUPFAM" id="SSF50044">
    <property type="entry name" value="SH3-domain"/>
    <property type="match status" value="1"/>
</dbReference>
<feature type="compositionally biased region" description="Polar residues" evidence="5">
    <location>
        <begin position="7"/>
        <end position="19"/>
    </location>
</feature>
<name>A0A060Z543_ONCMY</name>
<dbReference type="GO" id="GO:0007010">
    <property type="term" value="P:cytoskeleton organization"/>
    <property type="evidence" value="ECO:0007669"/>
    <property type="project" value="TreeGrafter"/>
</dbReference>
<dbReference type="Pfam" id="PF14604">
    <property type="entry name" value="SH3_9"/>
    <property type="match status" value="1"/>
</dbReference>
<proteinExistence type="predicted"/>
<dbReference type="AlphaFoldDB" id="A0A060Z543"/>
<feature type="domain" description="SH3" evidence="6">
    <location>
        <begin position="80"/>
        <end position="141"/>
    </location>
</feature>
<evidence type="ECO:0000259" key="6">
    <source>
        <dbReference type="PROSITE" id="PS50002"/>
    </source>
</evidence>
<evidence type="ECO:0000256" key="1">
    <source>
        <dbReference type="ARBA" id="ARBA00004413"/>
    </source>
</evidence>
<sequence length="141" mass="15737">MFVQEWSPESNRSISNQKARNSRAEDVVTLTNIVPSSEEAPQTPQETTRGVKDYSSDWSDEDIPKKVIAANGLEKEEEKVEGVRVRALYDYTGQEADELSFKAGEELMKMGEEDEQGWCKGQLANGDVGLYPANYVQVVTS</sequence>
<dbReference type="PaxDb" id="8022-A0A060Z543"/>
<dbReference type="PANTHER" id="PTHR23065:SF18">
    <property type="entry name" value="PROTEIN KINASE C AND CASEIN KINASE SUBSTRATE IN NEURONS PROTEIN 3"/>
    <property type="match status" value="1"/>
</dbReference>
<evidence type="ECO:0000256" key="4">
    <source>
        <dbReference type="PROSITE-ProRule" id="PRU00192"/>
    </source>
</evidence>
<dbReference type="GO" id="GO:0030100">
    <property type="term" value="P:regulation of endocytosis"/>
    <property type="evidence" value="ECO:0007669"/>
    <property type="project" value="TreeGrafter"/>
</dbReference>
<dbReference type="GO" id="GO:0005768">
    <property type="term" value="C:endosome"/>
    <property type="evidence" value="ECO:0007669"/>
    <property type="project" value="TreeGrafter"/>
</dbReference>
<dbReference type="InterPro" id="IPR036028">
    <property type="entry name" value="SH3-like_dom_sf"/>
</dbReference>
<dbReference type="FunFam" id="2.30.30.40:FF:000014">
    <property type="entry name" value="Kinase C and casein kinase substrate in neurons protein"/>
    <property type="match status" value="1"/>
</dbReference>
<dbReference type="EMBL" id="FR927461">
    <property type="protein sequence ID" value="CDQ96824.1"/>
    <property type="molecule type" value="Genomic_DNA"/>
</dbReference>
<evidence type="ECO:0000313" key="7">
    <source>
        <dbReference type="EMBL" id="CDQ96824.1"/>
    </source>
</evidence>
<protein>
    <recommendedName>
        <fullName evidence="6">SH3 domain-containing protein</fullName>
    </recommendedName>
</protein>
<dbReference type="InterPro" id="IPR001452">
    <property type="entry name" value="SH3_domain"/>
</dbReference>
<dbReference type="Proteomes" id="UP000193380">
    <property type="component" value="Unassembled WGS sequence"/>
</dbReference>
<dbReference type="SMART" id="SM00326">
    <property type="entry name" value="SH3"/>
    <property type="match status" value="1"/>
</dbReference>
<dbReference type="GO" id="GO:0005886">
    <property type="term" value="C:plasma membrane"/>
    <property type="evidence" value="ECO:0007669"/>
    <property type="project" value="UniProtKB-SubCell"/>
</dbReference>
<dbReference type="GO" id="GO:0005543">
    <property type="term" value="F:phospholipid binding"/>
    <property type="evidence" value="ECO:0007669"/>
    <property type="project" value="TreeGrafter"/>
</dbReference>
<evidence type="ECO:0000313" key="8">
    <source>
        <dbReference type="Proteomes" id="UP000193380"/>
    </source>
</evidence>
<dbReference type="PRINTS" id="PR00452">
    <property type="entry name" value="SH3DOMAIN"/>
</dbReference>
<feature type="compositionally biased region" description="Polar residues" evidence="5">
    <location>
        <begin position="29"/>
        <end position="48"/>
    </location>
</feature>